<dbReference type="AlphaFoldDB" id="A0A074KTD7"/>
<dbReference type="Pfam" id="PF25183">
    <property type="entry name" value="OMP_b-brl_4"/>
    <property type="match status" value="1"/>
</dbReference>
<evidence type="ECO:0000259" key="1">
    <source>
        <dbReference type="Pfam" id="PF25183"/>
    </source>
</evidence>
<sequence>MHLYLWILLAQIPSLNSPIAQQYDIATDRMPTGNLLWSPRVGFNWDARGDATLQLRGGLGVFSGRLPFVWLSNQFSNTGIEIALLQAQRERGDFPAGFTFNPDPASQPNATELGLPTFTSEINATDPNFRYPQVFRANLGADYRLSNGIIATFDGIFTQNINNILYQNRNIAGLEDGNFYTFQGADIRTRFDGARID</sequence>
<proteinExistence type="predicted"/>
<keyword evidence="3" id="KW-1185">Reference proteome</keyword>
<evidence type="ECO:0000313" key="2">
    <source>
        <dbReference type="EMBL" id="KEO73221.1"/>
    </source>
</evidence>
<evidence type="ECO:0000313" key="3">
    <source>
        <dbReference type="Proteomes" id="UP000027821"/>
    </source>
</evidence>
<gene>
    <name evidence="2" type="ORF">EL17_12770</name>
</gene>
<reference evidence="2 3" key="1">
    <citation type="submission" date="2014-04" db="EMBL/GenBank/DDBJ databases">
        <title>Characterization and application of a salt tolerant electro-active bacterium.</title>
        <authorList>
            <person name="Yang L."/>
            <person name="Wei S."/>
            <person name="Tay Q.X.M."/>
        </authorList>
    </citation>
    <scope>NUCLEOTIDE SEQUENCE [LARGE SCALE GENOMIC DNA]</scope>
    <source>
        <strain evidence="2 3">LY1</strain>
    </source>
</reference>
<dbReference type="STRING" id="1048983.EL17_12770"/>
<dbReference type="SUPFAM" id="SSF56935">
    <property type="entry name" value="Porins"/>
    <property type="match status" value="1"/>
</dbReference>
<dbReference type="EMBL" id="JMIH01000022">
    <property type="protein sequence ID" value="KEO73221.1"/>
    <property type="molecule type" value="Genomic_DNA"/>
</dbReference>
<dbReference type="eggNOG" id="COG4771">
    <property type="taxonomic scope" value="Bacteria"/>
</dbReference>
<dbReference type="Proteomes" id="UP000027821">
    <property type="component" value="Unassembled WGS sequence"/>
</dbReference>
<feature type="domain" description="TonB-dependent transporter Oar-like beta-barrel" evidence="1">
    <location>
        <begin position="31"/>
        <end position="171"/>
    </location>
</feature>
<name>A0A074KTD7_9BACT</name>
<accession>A0A074KTD7</accession>
<dbReference type="OrthoDB" id="9768147at2"/>
<protein>
    <recommendedName>
        <fullName evidence="1">TonB-dependent transporter Oar-like beta-barrel domain-containing protein</fullName>
    </recommendedName>
</protein>
<dbReference type="InterPro" id="IPR057601">
    <property type="entry name" value="Oar-like_b-barrel"/>
</dbReference>
<comment type="caution">
    <text evidence="2">The sequence shown here is derived from an EMBL/GenBank/DDBJ whole genome shotgun (WGS) entry which is preliminary data.</text>
</comment>
<dbReference type="RefSeq" id="WP_051720000.1">
    <property type="nucleotide sequence ID" value="NZ_JMIH01000022.1"/>
</dbReference>
<organism evidence="2 3">
    <name type="scientific">Anditalea andensis</name>
    <dbReference type="NCBI Taxonomy" id="1048983"/>
    <lineage>
        <taxon>Bacteria</taxon>
        <taxon>Pseudomonadati</taxon>
        <taxon>Bacteroidota</taxon>
        <taxon>Cytophagia</taxon>
        <taxon>Cytophagales</taxon>
        <taxon>Cytophagaceae</taxon>
        <taxon>Anditalea</taxon>
    </lineage>
</organism>